<dbReference type="AlphaFoldDB" id="A0A517YMA9"/>
<dbReference type="KEGG" id="aagg:ETAA8_65100"/>
<dbReference type="Proteomes" id="UP000315017">
    <property type="component" value="Chromosome"/>
</dbReference>
<name>A0A517YMA9_9BACT</name>
<protein>
    <submittedName>
        <fullName evidence="1">Uncharacterized protein</fullName>
    </submittedName>
</protein>
<reference evidence="1 2" key="1">
    <citation type="submission" date="2019-02" db="EMBL/GenBank/DDBJ databases">
        <title>Deep-cultivation of Planctomycetes and their phenomic and genomic characterization uncovers novel biology.</title>
        <authorList>
            <person name="Wiegand S."/>
            <person name="Jogler M."/>
            <person name="Boedeker C."/>
            <person name="Pinto D."/>
            <person name="Vollmers J."/>
            <person name="Rivas-Marin E."/>
            <person name="Kohn T."/>
            <person name="Peeters S.H."/>
            <person name="Heuer A."/>
            <person name="Rast P."/>
            <person name="Oberbeckmann S."/>
            <person name="Bunk B."/>
            <person name="Jeske O."/>
            <person name="Meyerdierks A."/>
            <person name="Storesund J.E."/>
            <person name="Kallscheuer N."/>
            <person name="Luecker S."/>
            <person name="Lage O.M."/>
            <person name="Pohl T."/>
            <person name="Merkel B.J."/>
            <person name="Hornburger P."/>
            <person name="Mueller R.-W."/>
            <person name="Bruemmer F."/>
            <person name="Labrenz M."/>
            <person name="Spormann A.M."/>
            <person name="Op den Camp H."/>
            <person name="Overmann J."/>
            <person name="Amann R."/>
            <person name="Jetten M.S.M."/>
            <person name="Mascher T."/>
            <person name="Medema M.H."/>
            <person name="Devos D.P."/>
            <person name="Kaster A.-K."/>
            <person name="Ovreas L."/>
            <person name="Rohde M."/>
            <person name="Galperin M.Y."/>
            <person name="Jogler C."/>
        </authorList>
    </citation>
    <scope>NUCLEOTIDE SEQUENCE [LARGE SCALE GENOMIC DNA]</scope>
    <source>
        <strain evidence="1 2">ETA_A8</strain>
    </source>
</reference>
<evidence type="ECO:0000313" key="1">
    <source>
        <dbReference type="EMBL" id="QDU31354.1"/>
    </source>
</evidence>
<proteinExistence type="predicted"/>
<gene>
    <name evidence="1" type="ORF">ETAA8_65100</name>
</gene>
<accession>A0A517YMA9</accession>
<dbReference type="RefSeq" id="WP_145098352.1">
    <property type="nucleotide sequence ID" value="NZ_CP036274.1"/>
</dbReference>
<organism evidence="1 2">
    <name type="scientific">Anatilimnocola aggregata</name>
    <dbReference type="NCBI Taxonomy" id="2528021"/>
    <lineage>
        <taxon>Bacteria</taxon>
        <taxon>Pseudomonadati</taxon>
        <taxon>Planctomycetota</taxon>
        <taxon>Planctomycetia</taxon>
        <taxon>Pirellulales</taxon>
        <taxon>Pirellulaceae</taxon>
        <taxon>Anatilimnocola</taxon>
    </lineage>
</organism>
<dbReference type="EMBL" id="CP036274">
    <property type="protein sequence ID" value="QDU31354.1"/>
    <property type="molecule type" value="Genomic_DNA"/>
</dbReference>
<sequence length="142" mass="15435">MEHVDLTPDQVIGRTLIEIRQVCESNVNGMDWATIYFVLDSKLSFTLPGEWGAGLCLDFVPDEAVPLSGADVIHGTRILALLRPKEGATIPNESLCLLFENGYIACDIMGDYHGTGSPGLYLFPPGEVDLGQLEPVWGDISN</sequence>
<evidence type="ECO:0000313" key="2">
    <source>
        <dbReference type="Proteomes" id="UP000315017"/>
    </source>
</evidence>
<keyword evidence="2" id="KW-1185">Reference proteome</keyword>